<sequence length="204" mass="22084">MGKHSQFPWDLLKAECLRLVCSQLVQASNEGLSSYPGGGGRKEDMIEFLRDVESRTLDAAVETLQQKNPPRKHAGGAAEPPSPAKRARVEEEDASDEDAEGYNTRFKGVKRVKVREEARQSGSESKRSPRKSVTTTSDTPVKRGRGRPRKSVPEGTASAPTVSNEAEETDKAEEGETSKAGAGEKETNKDAAQTDAPDGETKDE</sequence>
<evidence type="ECO:0000256" key="2">
    <source>
        <dbReference type="ARBA" id="ARBA00023242"/>
    </source>
</evidence>
<feature type="region of interest" description="Disordered" evidence="3">
    <location>
        <begin position="57"/>
        <end position="204"/>
    </location>
</feature>
<feature type="compositionally biased region" description="Acidic residues" evidence="3">
    <location>
        <begin position="90"/>
        <end position="100"/>
    </location>
</feature>
<feature type="compositionally biased region" description="Basic and acidic residues" evidence="3">
    <location>
        <begin position="172"/>
        <end position="189"/>
    </location>
</feature>
<dbReference type="GO" id="GO:0006355">
    <property type="term" value="P:regulation of DNA-templated transcription"/>
    <property type="evidence" value="ECO:0007669"/>
    <property type="project" value="InterPro"/>
</dbReference>
<dbReference type="GO" id="GO:0005634">
    <property type="term" value="C:nucleus"/>
    <property type="evidence" value="ECO:0007669"/>
    <property type="project" value="UniProtKB-SubCell"/>
</dbReference>
<gene>
    <name evidence="4" type="ORF">BDN70DRAFT_277065</name>
</gene>
<accession>A0A9P5ZBV5</accession>
<keyword evidence="2" id="KW-0539">Nucleus</keyword>
<feature type="compositionally biased region" description="Basic and acidic residues" evidence="3">
    <location>
        <begin position="114"/>
        <end position="127"/>
    </location>
</feature>
<dbReference type="AlphaFoldDB" id="A0A9P5ZBV5"/>
<evidence type="ECO:0000256" key="3">
    <source>
        <dbReference type="SAM" id="MobiDB-lite"/>
    </source>
</evidence>
<evidence type="ECO:0000313" key="5">
    <source>
        <dbReference type="Proteomes" id="UP000807469"/>
    </source>
</evidence>
<proteinExistence type="predicted"/>
<name>A0A9P5ZBV5_9AGAR</name>
<protein>
    <submittedName>
        <fullName evidence="4">Uncharacterized protein</fullName>
    </submittedName>
</protein>
<keyword evidence="5" id="KW-1185">Reference proteome</keyword>
<comment type="caution">
    <text evidence="4">The sequence shown here is derived from an EMBL/GenBank/DDBJ whole genome shotgun (WGS) entry which is preliminary data.</text>
</comment>
<dbReference type="OrthoDB" id="3892913at2759"/>
<dbReference type="EMBL" id="MU155151">
    <property type="protein sequence ID" value="KAF9483659.1"/>
    <property type="molecule type" value="Genomic_DNA"/>
</dbReference>
<organism evidence="4 5">
    <name type="scientific">Pholiota conissans</name>
    <dbReference type="NCBI Taxonomy" id="109636"/>
    <lineage>
        <taxon>Eukaryota</taxon>
        <taxon>Fungi</taxon>
        <taxon>Dikarya</taxon>
        <taxon>Basidiomycota</taxon>
        <taxon>Agaricomycotina</taxon>
        <taxon>Agaricomycetes</taxon>
        <taxon>Agaricomycetidae</taxon>
        <taxon>Agaricales</taxon>
        <taxon>Agaricineae</taxon>
        <taxon>Strophariaceae</taxon>
        <taxon>Pholiota</taxon>
    </lineage>
</organism>
<evidence type="ECO:0000313" key="4">
    <source>
        <dbReference type="EMBL" id="KAF9483659.1"/>
    </source>
</evidence>
<dbReference type="PROSITE" id="PS00354">
    <property type="entry name" value="HMGI_Y"/>
    <property type="match status" value="1"/>
</dbReference>
<dbReference type="InterPro" id="IPR000637">
    <property type="entry name" value="HMGI/Y_DNA-bd_CS"/>
</dbReference>
<dbReference type="Proteomes" id="UP000807469">
    <property type="component" value="Unassembled WGS sequence"/>
</dbReference>
<evidence type="ECO:0000256" key="1">
    <source>
        <dbReference type="ARBA" id="ARBA00004123"/>
    </source>
</evidence>
<reference evidence="4" key="1">
    <citation type="submission" date="2020-11" db="EMBL/GenBank/DDBJ databases">
        <authorList>
            <consortium name="DOE Joint Genome Institute"/>
            <person name="Ahrendt S."/>
            <person name="Riley R."/>
            <person name="Andreopoulos W."/>
            <person name="Labutti K."/>
            <person name="Pangilinan J."/>
            <person name="Ruiz-Duenas F.J."/>
            <person name="Barrasa J.M."/>
            <person name="Sanchez-Garcia M."/>
            <person name="Camarero S."/>
            <person name="Miyauchi S."/>
            <person name="Serrano A."/>
            <person name="Linde D."/>
            <person name="Babiker R."/>
            <person name="Drula E."/>
            <person name="Ayuso-Fernandez I."/>
            <person name="Pacheco R."/>
            <person name="Padilla G."/>
            <person name="Ferreira P."/>
            <person name="Barriuso J."/>
            <person name="Kellner H."/>
            <person name="Castanera R."/>
            <person name="Alfaro M."/>
            <person name="Ramirez L."/>
            <person name="Pisabarro A.G."/>
            <person name="Kuo A."/>
            <person name="Tritt A."/>
            <person name="Lipzen A."/>
            <person name="He G."/>
            <person name="Yan M."/>
            <person name="Ng V."/>
            <person name="Cullen D."/>
            <person name="Martin F."/>
            <person name="Rosso M.-N."/>
            <person name="Henrissat B."/>
            <person name="Hibbett D."/>
            <person name="Martinez A.T."/>
            <person name="Grigoriev I.V."/>
        </authorList>
    </citation>
    <scope>NUCLEOTIDE SEQUENCE</scope>
    <source>
        <strain evidence="4">CIRM-BRFM 674</strain>
    </source>
</reference>
<comment type="subcellular location">
    <subcellularLocation>
        <location evidence="1">Nucleus</location>
    </subcellularLocation>
</comment>